<dbReference type="VEuPathDB" id="AmoebaDB:NAEGRDRAFT_70893"/>
<evidence type="ECO:0000313" key="2">
    <source>
        <dbReference type="Proteomes" id="UP000006671"/>
    </source>
</evidence>
<dbReference type="GeneID" id="8855007"/>
<organism evidence="2">
    <name type="scientific">Naegleria gruberi</name>
    <name type="common">Amoeba</name>
    <dbReference type="NCBI Taxonomy" id="5762"/>
    <lineage>
        <taxon>Eukaryota</taxon>
        <taxon>Discoba</taxon>
        <taxon>Heterolobosea</taxon>
        <taxon>Tetramitia</taxon>
        <taxon>Eutetramitia</taxon>
        <taxon>Vahlkampfiidae</taxon>
        <taxon>Naegleria</taxon>
    </lineage>
</organism>
<protein>
    <submittedName>
        <fullName evidence="1">Predicted protein</fullName>
    </submittedName>
</protein>
<evidence type="ECO:0000313" key="1">
    <source>
        <dbReference type="EMBL" id="EFC41139.1"/>
    </source>
</evidence>
<name>D2VPK5_NAEGR</name>
<dbReference type="RefSeq" id="XP_002673883.1">
    <property type="nucleotide sequence ID" value="XM_002673837.1"/>
</dbReference>
<dbReference type="InterPro" id="IPR008949">
    <property type="entry name" value="Isoprenoid_synthase_dom_sf"/>
</dbReference>
<accession>D2VPK5</accession>
<dbReference type="Proteomes" id="UP000006671">
    <property type="component" value="Unassembled WGS sequence"/>
</dbReference>
<dbReference type="InParanoid" id="D2VPK5"/>
<keyword evidence="2" id="KW-1185">Reference proteome</keyword>
<dbReference type="SUPFAM" id="SSF48576">
    <property type="entry name" value="Terpenoid synthases"/>
    <property type="match status" value="1"/>
</dbReference>
<dbReference type="Gene3D" id="1.10.600.10">
    <property type="entry name" value="Farnesyl Diphosphate Synthase"/>
    <property type="match status" value="1"/>
</dbReference>
<sequence length="248" mass="28806">MERKNCLIDQLVEVLRVYRKLEDGKVESKDPHVNFLIQIMEDLHLMTGNQETIDRFVGNMEGFFNIGVRGNQENETPENYLERRIYDSATYAMLNVLEITSSRNAVGLIGEDYNTELFSKAHRLCAIVFSMVNDLLSYHKDVVLPSGGNLLGLDSNLSYIQVLLKNNKDLSLEQATNQCLDYILESKSQFEAIMKLCVDNCNEKQLDYIRGVEKLMDGMCLWMLYSNRYRHEEQVYEELTKLVDEEKF</sequence>
<dbReference type="EMBL" id="GG738887">
    <property type="protein sequence ID" value="EFC41139.1"/>
    <property type="molecule type" value="Genomic_DNA"/>
</dbReference>
<proteinExistence type="predicted"/>
<dbReference type="AlphaFoldDB" id="D2VPK5"/>
<gene>
    <name evidence="1" type="ORF">NAEGRDRAFT_70893</name>
</gene>
<dbReference type="Pfam" id="PF19086">
    <property type="entry name" value="Terpene_syn_C_2"/>
    <property type="match status" value="1"/>
</dbReference>
<dbReference type="KEGG" id="ngr:NAEGRDRAFT_70893"/>
<dbReference type="OrthoDB" id="10563331at2759"/>
<reference evidence="1 2" key="1">
    <citation type="journal article" date="2010" name="Cell">
        <title>The genome of Naegleria gruberi illuminates early eukaryotic versatility.</title>
        <authorList>
            <person name="Fritz-Laylin L.K."/>
            <person name="Prochnik S.E."/>
            <person name="Ginger M.L."/>
            <person name="Dacks J.B."/>
            <person name="Carpenter M.L."/>
            <person name="Field M.C."/>
            <person name="Kuo A."/>
            <person name="Paredez A."/>
            <person name="Chapman J."/>
            <person name="Pham J."/>
            <person name="Shu S."/>
            <person name="Neupane R."/>
            <person name="Cipriano M."/>
            <person name="Mancuso J."/>
            <person name="Tu H."/>
            <person name="Salamov A."/>
            <person name="Lindquist E."/>
            <person name="Shapiro H."/>
            <person name="Lucas S."/>
            <person name="Grigoriev I.V."/>
            <person name="Cande W.Z."/>
            <person name="Fulton C."/>
            <person name="Rokhsar D.S."/>
            <person name="Dawson S.C."/>
        </authorList>
    </citation>
    <scope>NUCLEOTIDE SEQUENCE [LARGE SCALE GENOMIC DNA]</scope>
    <source>
        <strain evidence="1 2">NEG-M</strain>
    </source>
</reference>